<name>A0ABN5AIN6_9BACI</name>
<sequence>MTDVKQRQKRLAGAVIAALFLITAFPSLSATKNISKEQQNPDLDTLLKEHSVEMAGYTVIDEEKMKDAYGEDTTKTLLNLARMAKHH</sequence>
<evidence type="ECO:0000313" key="1">
    <source>
        <dbReference type="EMBL" id="ASB88924.1"/>
    </source>
</evidence>
<dbReference type="Proteomes" id="UP000196877">
    <property type="component" value="Chromosome"/>
</dbReference>
<proteinExistence type="predicted"/>
<evidence type="ECO:0000313" key="2">
    <source>
        <dbReference type="Proteomes" id="UP000196877"/>
    </source>
</evidence>
<organism evidence="1 2">
    <name type="scientific">Bacillus sonorensis</name>
    <dbReference type="NCBI Taxonomy" id="119858"/>
    <lineage>
        <taxon>Bacteria</taxon>
        <taxon>Bacillati</taxon>
        <taxon>Bacillota</taxon>
        <taxon>Bacilli</taxon>
        <taxon>Bacillales</taxon>
        <taxon>Bacillaceae</taxon>
        <taxon>Bacillus</taxon>
    </lineage>
</organism>
<accession>A0ABN5AIN6</accession>
<dbReference type="GeneID" id="92853633"/>
<dbReference type="EMBL" id="CP021920">
    <property type="protein sequence ID" value="ASB88924.1"/>
    <property type="molecule type" value="Genomic_DNA"/>
</dbReference>
<gene>
    <name evidence="1" type="ORF">S101395_02417</name>
</gene>
<reference evidence="1 2" key="1">
    <citation type="submission" date="2017-06" db="EMBL/GenBank/DDBJ databases">
        <title>Genome sequence of Bacillus sonorensis strain SRCM101395.</title>
        <authorList>
            <person name="Cho S.H."/>
        </authorList>
    </citation>
    <scope>NUCLEOTIDE SEQUENCE [LARGE SCALE GENOMIC DNA]</scope>
    <source>
        <strain evidence="1 2">SRCM101395</strain>
    </source>
</reference>
<dbReference type="RefSeq" id="WP_006636191.1">
    <property type="nucleotide sequence ID" value="NZ_BORD01000012.1"/>
</dbReference>
<protein>
    <submittedName>
        <fullName evidence="1">Uncharacterized protein</fullName>
    </submittedName>
</protein>
<keyword evidence="2" id="KW-1185">Reference proteome</keyword>